<organism evidence="2 3">
    <name type="scientific">Ampelomyces quisqualis</name>
    <name type="common">Powdery mildew agent</name>
    <dbReference type="NCBI Taxonomy" id="50730"/>
    <lineage>
        <taxon>Eukaryota</taxon>
        <taxon>Fungi</taxon>
        <taxon>Dikarya</taxon>
        <taxon>Ascomycota</taxon>
        <taxon>Pezizomycotina</taxon>
        <taxon>Dothideomycetes</taxon>
        <taxon>Pleosporomycetidae</taxon>
        <taxon>Pleosporales</taxon>
        <taxon>Pleosporineae</taxon>
        <taxon>Phaeosphaeriaceae</taxon>
        <taxon>Ampelomyces</taxon>
    </lineage>
</organism>
<dbReference type="EMBL" id="ML979132">
    <property type="protein sequence ID" value="KAF1921777.1"/>
    <property type="molecule type" value="Genomic_DNA"/>
</dbReference>
<dbReference type="AlphaFoldDB" id="A0A6A5R7C0"/>
<accession>A0A6A5R7C0</accession>
<feature type="region of interest" description="Disordered" evidence="1">
    <location>
        <begin position="142"/>
        <end position="199"/>
    </location>
</feature>
<protein>
    <submittedName>
        <fullName evidence="2">Uncharacterized protein</fullName>
    </submittedName>
</protein>
<dbReference type="OrthoDB" id="3778180at2759"/>
<evidence type="ECO:0000256" key="1">
    <source>
        <dbReference type="SAM" id="MobiDB-lite"/>
    </source>
</evidence>
<evidence type="ECO:0000313" key="3">
    <source>
        <dbReference type="Proteomes" id="UP000800096"/>
    </source>
</evidence>
<name>A0A6A5R7C0_AMPQU</name>
<evidence type="ECO:0000313" key="2">
    <source>
        <dbReference type="EMBL" id="KAF1921777.1"/>
    </source>
</evidence>
<feature type="compositionally biased region" description="Low complexity" evidence="1">
    <location>
        <begin position="159"/>
        <end position="179"/>
    </location>
</feature>
<reference evidence="2" key="1">
    <citation type="journal article" date="2020" name="Stud. Mycol.">
        <title>101 Dothideomycetes genomes: a test case for predicting lifestyles and emergence of pathogens.</title>
        <authorList>
            <person name="Haridas S."/>
            <person name="Albert R."/>
            <person name="Binder M."/>
            <person name="Bloem J."/>
            <person name="Labutti K."/>
            <person name="Salamov A."/>
            <person name="Andreopoulos B."/>
            <person name="Baker S."/>
            <person name="Barry K."/>
            <person name="Bills G."/>
            <person name="Bluhm B."/>
            <person name="Cannon C."/>
            <person name="Castanera R."/>
            <person name="Culley D."/>
            <person name="Daum C."/>
            <person name="Ezra D."/>
            <person name="Gonzalez J."/>
            <person name="Henrissat B."/>
            <person name="Kuo A."/>
            <person name="Liang C."/>
            <person name="Lipzen A."/>
            <person name="Lutzoni F."/>
            <person name="Magnuson J."/>
            <person name="Mondo S."/>
            <person name="Nolan M."/>
            <person name="Ohm R."/>
            <person name="Pangilinan J."/>
            <person name="Park H.-J."/>
            <person name="Ramirez L."/>
            <person name="Alfaro M."/>
            <person name="Sun H."/>
            <person name="Tritt A."/>
            <person name="Yoshinaga Y."/>
            <person name="Zwiers L.-H."/>
            <person name="Turgeon B."/>
            <person name="Goodwin S."/>
            <person name="Spatafora J."/>
            <person name="Crous P."/>
            <person name="Grigoriev I."/>
        </authorList>
    </citation>
    <scope>NUCLEOTIDE SEQUENCE</scope>
    <source>
        <strain evidence="2">HMLAC05119</strain>
    </source>
</reference>
<dbReference type="Proteomes" id="UP000800096">
    <property type="component" value="Unassembled WGS sequence"/>
</dbReference>
<sequence>MGRKTKYVPLEWSSRASEFPTAPLQRCPVEMPERPAESEQMVKGGTQASVEPASACNGQVKKGEALQQIHDEETLPSKSQAIRDIATVAHSGALFGISSWSETSSRTTQVLSSTENDLQAGFEECSLTTYHGTTCPRAAVTHQESFSRGPPTQSPPTTPASASTSRSLSLRTASSNLLTPSPAKTPSGPRDDRSSARRPVKFAPVPGKVYFMPDGRSFPGSIIHNQKRQDGFFRHPIMVTEVEGDFAHLYAMTKIPPRAIRELNMALLLGSSTEDIGSNVLRLAPGSELMMQESWINLEQRFCIEWKNLDDWAAHVQADQFDLGKLFRRVAQLEADQNRYIYKPLPRDMSIMQPGMILMLPNAPNTATFGAPVIVIKNKYPSFQYLRVKRFEDNIHFNPQAKRHRGSIPALSLRISKSPAAGHSGTPVMLLEHHSPAMREESYIEVQARPVSGQLDECRTWCWPPVKVCEQSMRVLCEYMARVASRGGKVMPMYNQPVCVQYFQPPAEFVPGAQWHPYTTMQNSGYNVYTPQMTPAYGPGGYVLSFGG</sequence>
<proteinExistence type="predicted"/>
<feature type="region of interest" description="Disordered" evidence="1">
    <location>
        <begin position="32"/>
        <end position="54"/>
    </location>
</feature>
<gene>
    <name evidence="2" type="ORF">BDU57DRAFT_61988</name>
</gene>
<keyword evidence="3" id="KW-1185">Reference proteome</keyword>